<proteinExistence type="predicted"/>
<dbReference type="GO" id="GO:0005524">
    <property type="term" value="F:ATP binding"/>
    <property type="evidence" value="ECO:0007669"/>
    <property type="project" value="UniProtKB-UniRule"/>
</dbReference>
<sequence>MGTLLVGNPYNEHLVGDLDGFTPASRRAVGNSGLRMAWLAGPGDAVVAAQDVDPGFLRYLLGLKGLPADSVSLLIPPPGRFGTDVLTRDRLLHPEFVEQARRVVAENGIDRVLPFSFDPVVVALARELGLSDATPGFAFLAAAGHDLLNSKSAFRAIAAGLGLPLAEGVVADARQEAEAFAAGLLAEGRAVIVKQDFHAGGYGNEILAPAPGVEQVGASRLTVLRGRAEAARHFERHWHRYAEGGGKVVLEHYLPDSVPLGSEVEVAAEAVTGRHACEMRMAPVFDGIVIPGTATTEEVRRTFMDAVLALCEPVRAMGYRGLINVDGIATPDGRVLLTEFNGRLGGTTHLHWFGTNLVGADYLGSRLLVTRNRWRVPSLAAAIGALEAAGLAFDPGRRRGVVIACDHSRQAGAVEYCAIAEDRRDAEEMEKTLADLFSTG</sequence>
<dbReference type="AlphaFoldDB" id="A0A368SYU3"/>
<keyword evidence="4" id="KW-1185">Reference proteome</keyword>
<dbReference type="PROSITE" id="PS50975">
    <property type="entry name" value="ATP_GRASP"/>
    <property type="match status" value="1"/>
</dbReference>
<dbReference type="Pfam" id="PF18604">
    <property type="entry name" value="PreAtp-grasp"/>
    <property type="match status" value="1"/>
</dbReference>
<dbReference type="RefSeq" id="WP_114400514.1">
    <property type="nucleotide sequence ID" value="NZ_QEIM01000237.1"/>
</dbReference>
<dbReference type="EMBL" id="QEIN01000304">
    <property type="protein sequence ID" value="RCV49937.1"/>
    <property type="molecule type" value="Genomic_DNA"/>
</dbReference>
<accession>A0A368SYU3</accession>
<evidence type="ECO:0000313" key="4">
    <source>
        <dbReference type="Proteomes" id="UP000253318"/>
    </source>
</evidence>
<dbReference type="Proteomes" id="UP000253318">
    <property type="component" value="Unassembled WGS sequence"/>
</dbReference>
<dbReference type="InterPro" id="IPR041356">
    <property type="entry name" value="PGM1_C"/>
</dbReference>
<dbReference type="InterPro" id="IPR040754">
    <property type="entry name" value="PreAtp-grasp"/>
</dbReference>
<keyword evidence="1" id="KW-0067">ATP-binding</keyword>
<evidence type="ECO:0000313" key="3">
    <source>
        <dbReference type="EMBL" id="RCV49937.1"/>
    </source>
</evidence>
<reference evidence="3 4" key="1">
    <citation type="submission" date="2018-04" db="EMBL/GenBank/DDBJ databases">
        <title>Novel actinobacteria from marine sediment.</title>
        <authorList>
            <person name="Ng Z.Y."/>
            <person name="Tan G.Y.A."/>
        </authorList>
    </citation>
    <scope>NUCLEOTIDE SEQUENCE [LARGE SCALE GENOMIC DNA]</scope>
    <source>
        <strain evidence="3 4">TPS81</strain>
    </source>
</reference>
<dbReference type="GO" id="GO:0046872">
    <property type="term" value="F:metal ion binding"/>
    <property type="evidence" value="ECO:0007669"/>
    <property type="project" value="InterPro"/>
</dbReference>
<dbReference type="SUPFAM" id="SSF56059">
    <property type="entry name" value="Glutathione synthetase ATP-binding domain-like"/>
    <property type="match status" value="1"/>
</dbReference>
<gene>
    <name evidence="3" type="ORF">DEF24_24730</name>
</gene>
<keyword evidence="1" id="KW-0547">Nucleotide-binding</keyword>
<evidence type="ECO:0000256" key="1">
    <source>
        <dbReference type="PROSITE-ProRule" id="PRU00409"/>
    </source>
</evidence>
<feature type="domain" description="ATP-grasp" evidence="2">
    <location>
        <begin position="155"/>
        <end position="371"/>
    </location>
</feature>
<dbReference type="Gene3D" id="3.30.470.20">
    <property type="entry name" value="ATP-grasp fold, B domain"/>
    <property type="match status" value="1"/>
</dbReference>
<comment type="caution">
    <text evidence="3">The sequence shown here is derived from an EMBL/GenBank/DDBJ whole genome shotgun (WGS) entry which is preliminary data.</text>
</comment>
<dbReference type="Pfam" id="PF18105">
    <property type="entry name" value="PGM1_C"/>
    <property type="match status" value="1"/>
</dbReference>
<protein>
    <submittedName>
        <fullName evidence="3">ATP-grasp domain-containing protein</fullName>
    </submittedName>
</protein>
<organism evidence="3 4">
    <name type="scientific">Marinitenerispora sediminis</name>
    <dbReference type="NCBI Taxonomy" id="1931232"/>
    <lineage>
        <taxon>Bacteria</taxon>
        <taxon>Bacillati</taxon>
        <taxon>Actinomycetota</taxon>
        <taxon>Actinomycetes</taxon>
        <taxon>Streptosporangiales</taxon>
        <taxon>Nocardiopsidaceae</taxon>
        <taxon>Marinitenerispora</taxon>
    </lineage>
</organism>
<evidence type="ECO:0000259" key="2">
    <source>
        <dbReference type="PROSITE" id="PS50975"/>
    </source>
</evidence>
<dbReference type="InterPro" id="IPR011761">
    <property type="entry name" value="ATP-grasp"/>
</dbReference>
<dbReference type="OrthoDB" id="581833at2"/>
<name>A0A368SYU3_9ACTN</name>